<dbReference type="PANTHER" id="PTHR33498:SF1">
    <property type="entry name" value="TRANSPOSASE FOR INSERTION SEQUENCE ELEMENT IS1557"/>
    <property type="match status" value="1"/>
</dbReference>
<gene>
    <name evidence="2" type="ORF">EQG49_10025</name>
</gene>
<dbReference type="NCBIfam" id="NF033550">
    <property type="entry name" value="transpos_ISL3"/>
    <property type="match status" value="1"/>
</dbReference>
<evidence type="ECO:0000313" key="2">
    <source>
        <dbReference type="EMBL" id="QBO36772.1"/>
    </source>
</evidence>
<proteinExistence type="predicted"/>
<sequence>MSITTFQPTKIKKYARLFIMSQDNCILRELNLKDKNIHFTDNEAGEWNYFDYRGRGDKRHKCLIYTANLTYSVSRCSDCGFRDCVEHWGWTSTEMRLTGTSLWDVRLALRKQRFHCKNCGNTFTAASSDFEKNCQISRNTKVIVKQNLNEDMMTEKTVAKHLHISPNSVQRIEYDAIYEGGQYKYQYNFKQQLPEAISMDEFRSANDQFSFIWCDATSIKQFEVLPNRLTKTIKQYFLGFSLANRKRVKHVVMDMNAQYASFIKFLFPNAEIIIDGFHIAQRIGNALDSVRKNIQKRIDDKQNNRAYKIMKSQWKIFHMMYEDLEKTKPYYMRGINEYLTQEQAIGIRLSTKYPEFGQVWTAYQEIMKAMHNKDLSGFEDIITHYTIMGNDMDSAISTFAKNYKGIQNSITSNYSNGRVEGMNHKIKQLKRNSCGYKNMAHLLWRIRQIF</sequence>
<dbReference type="OrthoDB" id="2149798at2"/>
<evidence type="ECO:0000259" key="1">
    <source>
        <dbReference type="Pfam" id="PF01610"/>
    </source>
</evidence>
<dbReference type="PANTHER" id="PTHR33498">
    <property type="entry name" value="TRANSPOSASE FOR INSERTION SEQUENCE ELEMENT IS1557"/>
    <property type="match status" value="1"/>
</dbReference>
<dbReference type="InterPro" id="IPR047951">
    <property type="entry name" value="Transpos_ISL3"/>
</dbReference>
<dbReference type="KEGG" id="wei:EQG49_10025"/>
<organism evidence="2 3">
    <name type="scientific">Periweissella cryptocerci</name>
    <dbReference type="NCBI Taxonomy" id="2506420"/>
    <lineage>
        <taxon>Bacteria</taxon>
        <taxon>Bacillati</taxon>
        <taxon>Bacillota</taxon>
        <taxon>Bacilli</taxon>
        <taxon>Lactobacillales</taxon>
        <taxon>Lactobacillaceae</taxon>
        <taxon>Periweissella</taxon>
    </lineage>
</organism>
<protein>
    <submittedName>
        <fullName evidence="2">ISL3 family transposase</fullName>
    </submittedName>
</protein>
<keyword evidence="3" id="KW-1185">Reference proteome</keyword>
<evidence type="ECO:0000313" key="3">
    <source>
        <dbReference type="Proteomes" id="UP000292886"/>
    </source>
</evidence>
<accession>A0A4P6YVE8</accession>
<dbReference type="Pfam" id="PF01610">
    <property type="entry name" value="DDE_Tnp_ISL3"/>
    <property type="match status" value="1"/>
</dbReference>
<dbReference type="AlphaFoldDB" id="A0A4P6YVE8"/>
<dbReference type="Proteomes" id="UP000292886">
    <property type="component" value="Chromosome"/>
</dbReference>
<name>A0A4P6YVE8_9LACO</name>
<dbReference type="InterPro" id="IPR002560">
    <property type="entry name" value="Transposase_DDE"/>
</dbReference>
<dbReference type="EMBL" id="CP037940">
    <property type="protein sequence ID" value="QBO36772.1"/>
    <property type="molecule type" value="Genomic_DNA"/>
</dbReference>
<reference evidence="3" key="1">
    <citation type="submission" date="2019-03" db="EMBL/GenBank/DDBJ databases">
        <title>Weissella sp. 26KH-42 Genome sequencing.</title>
        <authorList>
            <person name="Heo J."/>
            <person name="Kim S.-J."/>
            <person name="Kim J.-S."/>
            <person name="Hong S.-B."/>
            <person name="Kwon S.-W."/>
        </authorList>
    </citation>
    <scope>NUCLEOTIDE SEQUENCE [LARGE SCALE GENOMIC DNA]</scope>
    <source>
        <strain evidence="3">26KH-42</strain>
    </source>
</reference>
<feature type="domain" description="Transposase IS204/IS1001/IS1096/IS1165 DDE" evidence="1">
    <location>
        <begin position="197"/>
        <end position="446"/>
    </location>
</feature>